<protein>
    <submittedName>
        <fullName evidence="2">Uncharacterized protein</fullName>
    </submittedName>
</protein>
<reference evidence="2" key="2">
    <citation type="journal article" date="2021" name="Genome Biol. Evol.">
        <title>Developing a high-quality reference genome for a parasitic bivalve with doubly uniparental inheritance (Bivalvia: Unionida).</title>
        <authorList>
            <person name="Smith C.H."/>
        </authorList>
    </citation>
    <scope>NUCLEOTIDE SEQUENCE</scope>
    <source>
        <strain evidence="2">CHS0354</strain>
        <tissue evidence="2">Mantle</tissue>
    </source>
</reference>
<comment type="caution">
    <text evidence="2">The sequence shown here is derived from an EMBL/GenBank/DDBJ whole genome shotgun (WGS) entry which is preliminary data.</text>
</comment>
<keyword evidence="3" id="KW-1185">Reference proteome</keyword>
<gene>
    <name evidence="2" type="ORF">CHS0354_020924</name>
</gene>
<evidence type="ECO:0000313" key="2">
    <source>
        <dbReference type="EMBL" id="KAK3598807.1"/>
    </source>
</evidence>
<reference evidence="2" key="1">
    <citation type="journal article" date="2021" name="Genome Biol. Evol.">
        <title>A High-Quality Reference Genome for a Parasitic Bivalve with Doubly Uniparental Inheritance (Bivalvia: Unionida).</title>
        <authorList>
            <person name="Smith C.H."/>
        </authorList>
    </citation>
    <scope>NUCLEOTIDE SEQUENCE</scope>
    <source>
        <strain evidence="2">CHS0354</strain>
    </source>
</reference>
<organism evidence="2 3">
    <name type="scientific">Potamilus streckersoni</name>
    <dbReference type="NCBI Taxonomy" id="2493646"/>
    <lineage>
        <taxon>Eukaryota</taxon>
        <taxon>Metazoa</taxon>
        <taxon>Spiralia</taxon>
        <taxon>Lophotrochozoa</taxon>
        <taxon>Mollusca</taxon>
        <taxon>Bivalvia</taxon>
        <taxon>Autobranchia</taxon>
        <taxon>Heteroconchia</taxon>
        <taxon>Palaeoheterodonta</taxon>
        <taxon>Unionida</taxon>
        <taxon>Unionoidea</taxon>
        <taxon>Unionidae</taxon>
        <taxon>Ambleminae</taxon>
        <taxon>Lampsilini</taxon>
        <taxon>Potamilus</taxon>
    </lineage>
</organism>
<evidence type="ECO:0000313" key="3">
    <source>
        <dbReference type="Proteomes" id="UP001195483"/>
    </source>
</evidence>
<dbReference type="EMBL" id="JAEAOA010001278">
    <property type="protein sequence ID" value="KAK3598807.1"/>
    <property type="molecule type" value="Genomic_DNA"/>
</dbReference>
<dbReference type="AlphaFoldDB" id="A0AAE0SV58"/>
<reference evidence="2" key="3">
    <citation type="submission" date="2023-05" db="EMBL/GenBank/DDBJ databases">
        <authorList>
            <person name="Smith C.H."/>
        </authorList>
    </citation>
    <scope>NUCLEOTIDE SEQUENCE</scope>
    <source>
        <strain evidence="2">CHS0354</strain>
        <tissue evidence="2">Mantle</tissue>
    </source>
</reference>
<evidence type="ECO:0000256" key="1">
    <source>
        <dbReference type="SAM" id="MobiDB-lite"/>
    </source>
</evidence>
<sequence length="103" mass="11905">MEEYVTKKLQMEDEGDHIENRVAMLKQIVFGATKSSGIDETDQLGNSVGCGKNNHRKRLSLQNSPTRGRWKHTSLPASDSYTAEKNVWWIFIQAMEHRNLRKM</sequence>
<dbReference type="Proteomes" id="UP001195483">
    <property type="component" value="Unassembled WGS sequence"/>
</dbReference>
<feature type="region of interest" description="Disordered" evidence="1">
    <location>
        <begin position="41"/>
        <end position="74"/>
    </location>
</feature>
<name>A0AAE0SV58_9BIVA</name>
<proteinExistence type="predicted"/>
<accession>A0AAE0SV58</accession>